<dbReference type="EMBL" id="BARV01016040">
    <property type="protein sequence ID" value="GAI22379.1"/>
    <property type="molecule type" value="Genomic_DNA"/>
</dbReference>
<dbReference type="InterPro" id="IPR042259">
    <property type="entry name" value="Raco-like_middle_sf"/>
</dbReference>
<dbReference type="Gene3D" id="3.30.420.480">
    <property type="entry name" value="Domain of unknown function (DUF4445)"/>
    <property type="match status" value="1"/>
</dbReference>
<protein>
    <recommendedName>
        <fullName evidence="1">RACo-like middle region domain-containing protein</fullName>
    </recommendedName>
</protein>
<reference evidence="2" key="1">
    <citation type="journal article" date="2014" name="Front. Microbiol.">
        <title>High frequency of phylogenetically diverse reductive dehalogenase-homologous genes in deep subseafloor sedimentary metagenomes.</title>
        <authorList>
            <person name="Kawai M."/>
            <person name="Futagami T."/>
            <person name="Toyoda A."/>
            <person name="Takaki Y."/>
            <person name="Nishi S."/>
            <person name="Hori S."/>
            <person name="Arai W."/>
            <person name="Tsubouchi T."/>
            <person name="Morono Y."/>
            <person name="Uchiyama I."/>
            <person name="Ito T."/>
            <person name="Fujiyama A."/>
            <person name="Inagaki F."/>
            <person name="Takami H."/>
        </authorList>
    </citation>
    <scope>NUCLEOTIDE SEQUENCE</scope>
    <source>
        <strain evidence="2">Expedition CK06-06</strain>
    </source>
</reference>
<name>X1NUN6_9ZZZZ</name>
<accession>X1NUN6</accession>
<dbReference type="Pfam" id="PF17651">
    <property type="entry name" value="Raco_middle"/>
    <property type="match status" value="1"/>
</dbReference>
<proteinExistence type="predicted"/>
<dbReference type="AlphaFoldDB" id="X1NUN6"/>
<feature type="domain" description="RACo-like middle region" evidence="1">
    <location>
        <begin position="38"/>
        <end position="87"/>
    </location>
</feature>
<dbReference type="InterPro" id="IPR041414">
    <property type="entry name" value="Raco-like_middle"/>
</dbReference>
<organism evidence="2">
    <name type="scientific">marine sediment metagenome</name>
    <dbReference type="NCBI Taxonomy" id="412755"/>
    <lineage>
        <taxon>unclassified sequences</taxon>
        <taxon>metagenomes</taxon>
        <taxon>ecological metagenomes</taxon>
    </lineage>
</organism>
<evidence type="ECO:0000313" key="2">
    <source>
        <dbReference type="EMBL" id="GAI22379.1"/>
    </source>
</evidence>
<gene>
    <name evidence="2" type="ORF">S06H3_27620</name>
</gene>
<comment type="caution">
    <text evidence="2">The sequence shown here is derived from an EMBL/GenBank/DDBJ whole genome shotgun (WGS) entry which is preliminary data.</text>
</comment>
<feature type="non-terminal residue" evidence="2">
    <location>
        <position position="1"/>
    </location>
</feature>
<evidence type="ECO:0000259" key="1">
    <source>
        <dbReference type="Pfam" id="PF17651"/>
    </source>
</evidence>
<sequence>QNLRKANWQITATIDNRNQNKEARLIKVYPGRIKHPPLGVAVDIGTTNIAATLVNLDSGRILNQVSGMNRQIACGEDVISRIIYSEHRGG</sequence>